<dbReference type="Proteomes" id="UP000270296">
    <property type="component" value="Unassembled WGS sequence"/>
</dbReference>
<dbReference type="InterPro" id="IPR027267">
    <property type="entry name" value="AH/BAR_dom_sf"/>
</dbReference>
<accession>A0A183IDI3</accession>
<dbReference type="AlphaFoldDB" id="A0A183IDI3"/>
<dbReference type="EMBL" id="UZAM01006909">
    <property type="protein sequence ID" value="VDO95120.1"/>
    <property type="molecule type" value="Genomic_DNA"/>
</dbReference>
<dbReference type="WBParaSite" id="SBAD_0000176501-mRNA-1">
    <property type="protein sequence ID" value="SBAD_0000176501-mRNA-1"/>
    <property type="gene ID" value="SBAD_0000176501"/>
</dbReference>
<reference evidence="4" key="1">
    <citation type="submission" date="2016-06" db="UniProtKB">
        <authorList>
            <consortium name="WormBaseParasite"/>
        </authorList>
    </citation>
    <scope>IDENTIFICATION</scope>
</reference>
<feature type="coiled-coil region" evidence="1">
    <location>
        <begin position="37"/>
        <end position="85"/>
    </location>
</feature>
<name>A0A183IDI3_9BILA</name>
<dbReference type="OrthoDB" id="9976382at2759"/>
<dbReference type="PANTHER" id="PTHR45850">
    <property type="entry name" value="SORTING NEXIN FAMILY MEMBER"/>
    <property type="match status" value="1"/>
</dbReference>
<reference evidence="2 3" key="2">
    <citation type="submission" date="2018-11" db="EMBL/GenBank/DDBJ databases">
        <authorList>
            <consortium name="Pathogen Informatics"/>
        </authorList>
    </citation>
    <scope>NUCLEOTIDE SEQUENCE [LARGE SCALE GENOMIC DNA]</scope>
</reference>
<proteinExistence type="predicted"/>
<protein>
    <submittedName>
        <fullName evidence="4">Vps5 domain-containing protein</fullName>
    </submittedName>
</protein>
<gene>
    <name evidence="2" type="ORF">SBAD_LOCUS1677</name>
</gene>
<dbReference type="PANTHER" id="PTHR45850:SF1">
    <property type="entry name" value="SORTING NEXIN 6, ISOFORM B"/>
    <property type="match status" value="1"/>
</dbReference>
<organism evidence="4">
    <name type="scientific">Soboliphyme baturini</name>
    <dbReference type="NCBI Taxonomy" id="241478"/>
    <lineage>
        <taxon>Eukaryota</taxon>
        <taxon>Metazoa</taxon>
        <taxon>Ecdysozoa</taxon>
        <taxon>Nematoda</taxon>
        <taxon>Enoplea</taxon>
        <taxon>Dorylaimia</taxon>
        <taxon>Dioctophymatida</taxon>
        <taxon>Dioctophymatoidea</taxon>
        <taxon>Soboliphymatidae</taxon>
        <taxon>Soboliphyme</taxon>
    </lineage>
</organism>
<evidence type="ECO:0000313" key="3">
    <source>
        <dbReference type="Proteomes" id="UP000270296"/>
    </source>
</evidence>
<evidence type="ECO:0000256" key="1">
    <source>
        <dbReference type="SAM" id="Coils"/>
    </source>
</evidence>
<evidence type="ECO:0000313" key="2">
    <source>
        <dbReference type="EMBL" id="VDO95120.1"/>
    </source>
</evidence>
<dbReference type="Gene3D" id="1.20.1270.60">
    <property type="entry name" value="Arfaptin homology (AH) domain/BAR domain"/>
    <property type="match status" value="1"/>
</dbReference>
<sequence length="113" mass="13248">MASDTDLKLSDTLRYYSSDVQLAKELLYRRLRCLANYELANKNLERARAKNRDIIKAESDQQNACQLYEKMTKQAREELANLKVRRVAAFKKSLIEHAELQMKHAKEHVNVPR</sequence>
<dbReference type="GO" id="GO:0090389">
    <property type="term" value="P:phagosome-lysosome fusion involved in apoptotic cell clearance"/>
    <property type="evidence" value="ECO:0007669"/>
    <property type="project" value="TreeGrafter"/>
</dbReference>
<evidence type="ECO:0000313" key="4">
    <source>
        <dbReference type="WBParaSite" id="SBAD_0000176501-mRNA-1"/>
    </source>
</evidence>
<keyword evidence="3" id="KW-1185">Reference proteome</keyword>
<keyword evidence="1" id="KW-0175">Coiled coil</keyword>